<comment type="caution">
    <text evidence="1">The sequence shown here is derived from an EMBL/GenBank/DDBJ whole genome shotgun (WGS) entry which is preliminary data.</text>
</comment>
<dbReference type="AlphaFoldDB" id="A0A1J5PDW6"/>
<gene>
    <name evidence="1" type="ORF">GALL_527220</name>
</gene>
<accession>A0A1J5PDW6</accession>
<dbReference type="EMBL" id="MLJW01007112">
    <property type="protein sequence ID" value="OIQ65716.1"/>
    <property type="molecule type" value="Genomic_DNA"/>
</dbReference>
<protein>
    <submittedName>
        <fullName evidence="1">Uncharacterized protein</fullName>
    </submittedName>
</protein>
<reference evidence="1" key="1">
    <citation type="submission" date="2016-10" db="EMBL/GenBank/DDBJ databases">
        <title>Sequence of Gallionella enrichment culture.</title>
        <authorList>
            <person name="Poehlein A."/>
            <person name="Muehling M."/>
            <person name="Daniel R."/>
        </authorList>
    </citation>
    <scope>NUCLEOTIDE SEQUENCE</scope>
</reference>
<sequence>MIGKGIWTSQIARKAATARPIITGVLKARLPIRRIASATIASTAALTPKNRPATTGVWP</sequence>
<name>A0A1J5PDW6_9ZZZZ</name>
<organism evidence="1">
    <name type="scientific">mine drainage metagenome</name>
    <dbReference type="NCBI Taxonomy" id="410659"/>
    <lineage>
        <taxon>unclassified sequences</taxon>
        <taxon>metagenomes</taxon>
        <taxon>ecological metagenomes</taxon>
    </lineage>
</organism>
<proteinExistence type="predicted"/>
<evidence type="ECO:0000313" key="1">
    <source>
        <dbReference type="EMBL" id="OIQ65716.1"/>
    </source>
</evidence>